<dbReference type="InterPro" id="IPR013328">
    <property type="entry name" value="6PGD_dom2"/>
</dbReference>
<evidence type="ECO:0000313" key="10">
    <source>
        <dbReference type="Proteomes" id="UP001595632"/>
    </source>
</evidence>
<comment type="caution">
    <text evidence="9">The sequence shown here is derived from an EMBL/GenBank/DDBJ whole genome shotgun (WGS) entry which is preliminary data.</text>
</comment>
<comment type="catalytic activity">
    <reaction evidence="6">
        <text>(R)-pantoate + NADP(+) = 2-dehydropantoate + NADPH + H(+)</text>
        <dbReference type="Rhea" id="RHEA:16233"/>
        <dbReference type="ChEBI" id="CHEBI:11561"/>
        <dbReference type="ChEBI" id="CHEBI:15378"/>
        <dbReference type="ChEBI" id="CHEBI:15980"/>
        <dbReference type="ChEBI" id="CHEBI:57783"/>
        <dbReference type="ChEBI" id="CHEBI:58349"/>
        <dbReference type="EC" id="1.1.1.169"/>
    </reaction>
</comment>
<evidence type="ECO:0000259" key="8">
    <source>
        <dbReference type="Pfam" id="PF08546"/>
    </source>
</evidence>
<name>A0ABV7GRR6_9RHOB</name>
<gene>
    <name evidence="9" type="ORF">ACFOGP_05950</name>
</gene>
<dbReference type="InterPro" id="IPR008927">
    <property type="entry name" value="6-PGluconate_DH-like_C_sf"/>
</dbReference>
<dbReference type="InterPro" id="IPR051402">
    <property type="entry name" value="KPR-Related"/>
</dbReference>
<dbReference type="Gene3D" id="1.10.1040.10">
    <property type="entry name" value="N-(1-d-carboxylethyl)-l-norvaline Dehydrogenase, domain 2"/>
    <property type="match status" value="1"/>
</dbReference>
<dbReference type="SUPFAM" id="SSF48179">
    <property type="entry name" value="6-phosphogluconate dehydrogenase C-terminal domain-like"/>
    <property type="match status" value="1"/>
</dbReference>
<dbReference type="RefSeq" id="WP_275634099.1">
    <property type="nucleotide sequence ID" value="NZ_JARGYD010000007.1"/>
</dbReference>
<evidence type="ECO:0000256" key="3">
    <source>
        <dbReference type="ARBA" id="ARBA00019465"/>
    </source>
</evidence>
<dbReference type="PANTHER" id="PTHR21708">
    <property type="entry name" value="PROBABLE 2-DEHYDROPANTOATE 2-REDUCTASE"/>
    <property type="match status" value="1"/>
</dbReference>
<feature type="domain" description="Ketopantoate reductase C-terminal" evidence="8">
    <location>
        <begin position="205"/>
        <end position="298"/>
    </location>
</feature>
<proteinExistence type="predicted"/>
<dbReference type="Pfam" id="PF08546">
    <property type="entry name" value="ApbA_C"/>
    <property type="match status" value="1"/>
</dbReference>
<keyword evidence="10" id="KW-1185">Reference proteome</keyword>
<evidence type="ECO:0000256" key="5">
    <source>
        <dbReference type="ARBA" id="ARBA00032024"/>
    </source>
</evidence>
<dbReference type="PANTHER" id="PTHR21708:SF26">
    <property type="entry name" value="2-DEHYDROPANTOATE 2-REDUCTASE"/>
    <property type="match status" value="1"/>
</dbReference>
<dbReference type="Proteomes" id="UP001595632">
    <property type="component" value="Unassembled WGS sequence"/>
</dbReference>
<dbReference type="Pfam" id="PF02558">
    <property type="entry name" value="ApbA"/>
    <property type="match status" value="1"/>
</dbReference>
<sequence>MRIIVYGVGAIGGVVAAALALAGREVVGIARGGMLDAIRKDGLSLRSSRGAEQATFECVGRPSEIEFRPDDLIMLTMKGQDTGAALHALRDAGVREQAIFCCQNGTENERQALRLFPNVHGVTVMMPATYIQPGRVAIFVEPRFGMFDIGRYPGGIDDADRAFAEALEAANVAAFPMEDVMTSKFGKLILNLGNIVQAAAGTGVDTSAISKRAREEGRAVLDGAGIAYLDIGDNDPRRDEYMRSVKLEGETYVGGSTTQSLTRGTGTVETDYLNGEISLIGRLHGIPTPINDRLTVLSAELVGGGKGAGSMSLEELEAYIQG</sequence>
<evidence type="ECO:0000313" key="9">
    <source>
        <dbReference type="EMBL" id="MFC3142241.1"/>
    </source>
</evidence>
<dbReference type="Gene3D" id="3.40.50.720">
    <property type="entry name" value="NAD(P)-binding Rossmann-like Domain"/>
    <property type="match status" value="1"/>
</dbReference>
<dbReference type="EC" id="1.1.1.169" evidence="2"/>
<evidence type="ECO:0000256" key="4">
    <source>
        <dbReference type="ARBA" id="ARBA00022655"/>
    </source>
</evidence>
<dbReference type="SUPFAM" id="SSF51735">
    <property type="entry name" value="NAD(P)-binding Rossmann-fold domains"/>
    <property type="match status" value="1"/>
</dbReference>
<reference evidence="10" key="1">
    <citation type="journal article" date="2019" name="Int. J. Syst. Evol. Microbiol.">
        <title>The Global Catalogue of Microorganisms (GCM) 10K type strain sequencing project: providing services to taxonomists for standard genome sequencing and annotation.</title>
        <authorList>
            <consortium name="The Broad Institute Genomics Platform"/>
            <consortium name="The Broad Institute Genome Sequencing Center for Infectious Disease"/>
            <person name="Wu L."/>
            <person name="Ma J."/>
        </authorList>
    </citation>
    <scope>NUCLEOTIDE SEQUENCE [LARGE SCALE GENOMIC DNA]</scope>
    <source>
        <strain evidence="10">KCTC 52366</strain>
    </source>
</reference>
<evidence type="ECO:0000256" key="1">
    <source>
        <dbReference type="ARBA" id="ARBA00004994"/>
    </source>
</evidence>
<dbReference type="InterPro" id="IPR036291">
    <property type="entry name" value="NAD(P)-bd_dom_sf"/>
</dbReference>
<feature type="domain" description="Ketopantoate reductase N-terminal" evidence="7">
    <location>
        <begin position="3"/>
        <end position="137"/>
    </location>
</feature>
<evidence type="ECO:0000256" key="6">
    <source>
        <dbReference type="ARBA" id="ARBA00048793"/>
    </source>
</evidence>
<organism evidence="9 10">
    <name type="scientific">Psychromarinibacter halotolerans</name>
    <dbReference type="NCBI Taxonomy" id="1775175"/>
    <lineage>
        <taxon>Bacteria</taxon>
        <taxon>Pseudomonadati</taxon>
        <taxon>Pseudomonadota</taxon>
        <taxon>Alphaproteobacteria</taxon>
        <taxon>Rhodobacterales</taxon>
        <taxon>Paracoccaceae</taxon>
        <taxon>Psychromarinibacter</taxon>
    </lineage>
</organism>
<dbReference type="EMBL" id="JBHRTB010000010">
    <property type="protein sequence ID" value="MFC3142241.1"/>
    <property type="molecule type" value="Genomic_DNA"/>
</dbReference>
<keyword evidence="4" id="KW-0566">Pantothenate biosynthesis</keyword>
<comment type="pathway">
    <text evidence="1">Cofactor biosynthesis; (R)-pantothenate biosynthesis; (R)-pantoate from 3-methyl-2-oxobutanoate: step 2/2.</text>
</comment>
<evidence type="ECO:0000256" key="2">
    <source>
        <dbReference type="ARBA" id="ARBA00013014"/>
    </source>
</evidence>
<evidence type="ECO:0000259" key="7">
    <source>
        <dbReference type="Pfam" id="PF02558"/>
    </source>
</evidence>
<dbReference type="InterPro" id="IPR013752">
    <property type="entry name" value="KPA_reductase"/>
</dbReference>
<protein>
    <recommendedName>
        <fullName evidence="3">2-dehydropantoate 2-reductase</fullName>
        <ecNumber evidence="2">1.1.1.169</ecNumber>
    </recommendedName>
    <alternativeName>
        <fullName evidence="5">Ketopantoate reductase</fullName>
    </alternativeName>
</protein>
<accession>A0ABV7GRR6</accession>
<dbReference type="InterPro" id="IPR013332">
    <property type="entry name" value="KPR_N"/>
</dbReference>